<dbReference type="GeneID" id="97609210"/>
<evidence type="ECO:0000313" key="7">
    <source>
        <dbReference type="EMBL" id="PWR76122.1"/>
    </source>
</evidence>
<evidence type="ECO:0000256" key="3">
    <source>
        <dbReference type="ARBA" id="ARBA00022884"/>
    </source>
</evidence>
<dbReference type="FunFam" id="3.30.70.2510:FF:000001">
    <property type="entry name" value="tRNA pseudouridine synthase Pus10"/>
    <property type="match status" value="1"/>
</dbReference>
<dbReference type="Pfam" id="PF22023">
    <property type="entry name" value="Pus10_THUMP_arc"/>
    <property type="match status" value="1"/>
</dbReference>
<dbReference type="EC" id="5.4.99.25" evidence="5"/>
<dbReference type="Pfam" id="PF21238">
    <property type="entry name" value="Pus10_C"/>
    <property type="match status" value="1"/>
</dbReference>
<dbReference type="InterPro" id="IPR055174">
    <property type="entry name" value="Pus10_THUMP_arc"/>
</dbReference>
<dbReference type="NCBIfam" id="TIGR01213">
    <property type="entry name" value="pseudo_Pus10arc"/>
    <property type="match status" value="1"/>
</dbReference>
<keyword evidence="8" id="KW-1185">Reference proteome</keyword>
<dbReference type="GO" id="GO:0031119">
    <property type="term" value="P:tRNA pseudouridine synthesis"/>
    <property type="evidence" value="ECO:0007669"/>
    <property type="project" value="UniProtKB-UniRule"/>
</dbReference>
<sequence length="415" mass="45989">MDLTELYQKITDYGEICDHCLGRMVAKRSFGLSNDKRGQGIRIAAALTLNEPFHPQQETCWICGDFFTTAEVWADRVVQAFQGMEGKTFVIGTKVPPLMSESEEMVWSDLGLSDPEPLKSEINREVGKLVAAKTGLAGDTKNPDLTAVLHIHEERVEVQIRSLFLYGRYLKYERGIPQTHWACSKCKGAGCEACNGTGKQYQDSVEELIGKPLLPIFKAERAILHGAGREDIDAVMVGSGRPFILEIVHPLIRSADPKTLEEAINSANTDRVGVIDLDWSARSEVETLKNYKGHKKYRILVDIDGSIPEKTLQSALEQLSGATIHQRTPTRVAHRRADKVRERGVVDIRYTGKEGNDFVIEVTGEAGLYIKELISGDQGRTTPSLTEVLKTPARVVQLDVIHVEGIDQVKSHGTS</sequence>
<dbReference type="HAMAP" id="MF_01893">
    <property type="entry name" value="Pus10_arch"/>
    <property type="match status" value="1"/>
</dbReference>
<keyword evidence="4 5" id="KW-0413">Isomerase</keyword>
<dbReference type="InterPro" id="IPR039894">
    <property type="entry name" value="Pus10-like"/>
</dbReference>
<feature type="binding site" evidence="5">
    <location>
        <position position="369"/>
    </location>
    <ligand>
        <name>substrate</name>
    </ligand>
</feature>
<dbReference type="Gene3D" id="3.30.70.3190">
    <property type="match status" value="1"/>
</dbReference>
<keyword evidence="3 5" id="KW-0694">RNA-binding</keyword>
<feature type="binding site" evidence="5">
    <location>
        <position position="297"/>
    </location>
    <ligand>
        <name>substrate</name>
    </ligand>
</feature>
<proteinExistence type="inferred from homology"/>
<dbReference type="InterPro" id="IPR004114">
    <property type="entry name" value="THUMP_dom"/>
</dbReference>
<dbReference type="GO" id="GO:0160148">
    <property type="term" value="F:tRNA pseudouridine(55) synthase activity"/>
    <property type="evidence" value="ECO:0007669"/>
    <property type="project" value="UniProtKB-EC"/>
</dbReference>
<dbReference type="SUPFAM" id="SSF55120">
    <property type="entry name" value="Pseudouridine synthase"/>
    <property type="match status" value="1"/>
</dbReference>
<evidence type="ECO:0000256" key="2">
    <source>
        <dbReference type="ARBA" id="ARBA00022694"/>
    </source>
</evidence>
<keyword evidence="2 5" id="KW-0819">tRNA processing</keyword>
<dbReference type="PROSITE" id="PS51165">
    <property type="entry name" value="THUMP"/>
    <property type="match status" value="1"/>
</dbReference>
<feature type="domain" description="THUMP" evidence="6">
    <location>
        <begin position="44"/>
        <end position="162"/>
    </location>
</feature>
<comment type="function">
    <text evidence="5">Responsible for synthesis of pseudouridine from uracil-54 and uracil-55 in the psi GC loop of transfer RNAs.</text>
</comment>
<evidence type="ECO:0000259" key="6">
    <source>
        <dbReference type="PROSITE" id="PS51165"/>
    </source>
</evidence>
<evidence type="ECO:0000256" key="4">
    <source>
        <dbReference type="ARBA" id="ARBA00023235"/>
    </source>
</evidence>
<comment type="catalytic activity">
    <reaction evidence="5">
        <text>uridine(54) in tRNA = pseudouridine(54) in tRNA</text>
        <dbReference type="Rhea" id="RHEA:57876"/>
        <dbReference type="Rhea" id="RHEA-COMP:10193"/>
        <dbReference type="Rhea" id="RHEA-COMP:14141"/>
        <dbReference type="ChEBI" id="CHEBI:65314"/>
        <dbReference type="ChEBI" id="CHEBI:65315"/>
    </reaction>
</comment>
<dbReference type="Gene3D" id="3.30.70.2510">
    <property type="match status" value="1"/>
</dbReference>
<evidence type="ECO:0000313" key="8">
    <source>
        <dbReference type="Proteomes" id="UP000245934"/>
    </source>
</evidence>
<dbReference type="PANTHER" id="PTHR21568:SF0">
    <property type="entry name" value="TRNA PSEUDOURIDINE SYNTHASE PUS10"/>
    <property type="match status" value="1"/>
</dbReference>
<comment type="caution">
    <text evidence="7">The sequence shown here is derived from an EMBL/GenBank/DDBJ whole genome shotgun (WGS) entry which is preliminary data.</text>
</comment>
<dbReference type="InterPro" id="IPR048741">
    <property type="entry name" value="Pus10-like_C"/>
</dbReference>
<evidence type="ECO:0000256" key="5">
    <source>
        <dbReference type="HAMAP-Rule" id="MF_01893"/>
    </source>
</evidence>
<accession>A0A2V2N7Y9</accession>
<dbReference type="InterPro" id="IPR020103">
    <property type="entry name" value="PsdUridine_synth_cat_dom_sf"/>
</dbReference>
<reference evidence="7 8" key="1">
    <citation type="submission" date="2018-05" db="EMBL/GenBank/DDBJ databases">
        <title>Draft genome of Methanospirillum stamsii Pt1.</title>
        <authorList>
            <person name="Dueholm M.S."/>
            <person name="Nielsen P.H."/>
            <person name="Bakmann L.F."/>
            <person name="Otzen D.E."/>
        </authorList>
    </citation>
    <scope>NUCLEOTIDE SEQUENCE [LARGE SCALE GENOMIC DNA]</scope>
    <source>
        <strain evidence="7 8">Pt1</strain>
    </source>
</reference>
<feature type="active site" description="Nucleophile" evidence="5">
    <location>
        <position position="231"/>
    </location>
</feature>
<protein>
    <recommendedName>
        <fullName evidence="5">tRNA pseudouridine synthase Pus10</fullName>
        <ecNumber evidence="5">5.4.99.25</ecNumber>
    </recommendedName>
    <alternativeName>
        <fullName evidence="5">tRNA pseudouridine 54/55 synthase</fullName>
        <shortName evidence="5">Psi54/55 synthase</shortName>
    </alternativeName>
</protein>
<dbReference type="InterPro" id="IPR005912">
    <property type="entry name" value="Pus10"/>
</dbReference>
<dbReference type="AlphaFoldDB" id="A0A2V2N7Y9"/>
<dbReference type="RefSeq" id="WP_109939258.1">
    <property type="nucleotide sequence ID" value="NZ_CP176366.1"/>
</dbReference>
<dbReference type="Proteomes" id="UP000245934">
    <property type="component" value="Unassembled WGS sequence"/>
</dbReference>
<evidence type="ECO:0000256" key="1">
    <source>
        <dbReference type="ARBA" id="ARBA00009652"/>
    </source>
</evidence>
<dbReference type="PANTHER" id="PTHR21568">
    <property type="entry name" value="TRNA PSEUDOURIDINE SYNTHASE PUS10"/>
    <property type="match status" value="1"/>
</dbReference>
<comment type="similarity">
    <text evidence="1 5">Belongs to the pseudouridine synthase Pus10 family.</text>
</comment>
<name>A0A2V2N7Y9_9EURY</name>
<comment type="catalytic activity">
    <reaction evidence="5">
        <text>uridine(55) in tRNA = pseudouridine(55) in tRNA</text>
        <dbReference type="Rhea" id="RHEA:42532"/>
        <dbReference type="Rhea" id="RHEA-COMP:10101"/>
        <dbReference type="Rhea" id="RHEA-COMP:10102"/>
        <dbReference type="ChEBI" id="CHEBI:65314"/>
        <dbReference type="ChEBI" id="CHEBI:65315"/>
        <dbReference type="EC" id="5.4.99.25"/>
    </reaction>
</comment>
<organism evidence="7 8">
    <name type="scientific">Methanospirillum stamsii</name>
    <dbReference type="NCBI Taxonomy" id="1277351"/>
    <lineage>
        <taxon>Archaea</taxon>
        <taxon>Methanobacteriati</taxon>
        <taxon>Methanobacteriota</taxon>
        <taxon>Stenosarchaea group</taxon>
        <taxon>Methanomicrobia</taxon>
        <taxon>Methanomicrobiales</taxon>
        <taxon>Methanospirillaceae</taxon>
        <taxon>Methanospirillum</taxon>
    </lineage>
</organism>
<dbReference type="GO" id="GO:0000049">
    <property type="term" value="F:tRNA binding"/>
    <property type="evidence" value="ECO:0007669"/>
    <property type="project" value="InterPro"/>
</dbReference>
<gene>
    <name evidence="5" type="primary">pus10</name>
    <name evidence="7" type="ORF">DLD82_01095</name>
</gene>
<dbReference type="OrthoDB" id="10348at2157"/>
<dbReference type="EMBL" id="QGMZ01000004">
    <property type="protein sequence ID" value="PWR76122.1"/>
    <property type="molecule type" value="Genomic_DNA"/>
</dbReference>